<sequence>MLNVPWKPSLSLDVSHPSSSLTSQETTCPFHIGLPPSPLFHFFSFQCQEWSLPCGPLLVSIERKEESEGTSPLTAPFGLSITIGSFLSAISPIPPPSSHNCISSSECVRSSTSRLASVATKSEPSSGKLYLMSMESIQREHTMEIRIFNWRESMCTTMKRAEGSTFPERVSLILSQEPW</sequence>
<dbReference type="EMBL" id="BTSX01000006">
    <property type="protein sequence ID" value="GMT04529.1"/>
    <property type="molecule type" value="Genomic_DNA"/>
</dbReference>
<dbReference type="Proteomes" id="UP001432027">
    <property type="component" value="Unassembled WGS sequence"/>
</dbReference>
<gene>
    <name evidence="1" type="ORF">PENTCL1PPCAC_26703</name>
</gene>
<evidence type="ECO:0000313" key="1">
    <source>
        <dbReference type="EMBL" id="GMT04529.1"/>
    </source>
</evidence>
<dbReference type="AlphaFoldDB" id="A0AAV5UDS9"/>
<organism evidence="1 2">
    <name type="scientific">Pristionchus entomophagus</name>
    <dbReference type="NCBI Taxonomy" id="358040"/>
    <lineage>
        <taxon>Eukaryota</taxon>
        <taxon>Metazoa</taxon>
        <taxon>Ecdysozoa</taxon>
        <taxon>Nematoda</taxon>
        <taxon>Chromadorea</taxon>
        <taxon>Rhabditida</taxon>
        <taxon>Rhabditina</taxon>
        <taxon>Diplogasteromorpha</taxon>
        <taxon>Diplogasteroidea</taxon>
        <taxon>Neodiplogasteridae</taxon>
        <taxon>Pristionchus</taxon>
    </lineage>
</organism>
<feature type="non-terminal residue" evidence="1">
    <location>
        <position position="179"/>
    </location>
</feature>
<comment type="caution">
    <text evidence="1">The sequence shown here is derived from an EMBL/GenBank/DDBJ whole genome shotgun (WGS) entry which is preliminary data.</text>
</comment>
<evidence type="ECO:0000313" key="2">
    <source>
        <dbReference type="Proteomes" id="UP001432027"/>
    </source>
</evidence>
<reference evidence="1" key="1">
    <citation type="submission" date="2023-10" db="EMBL/GenBank/DDBJ databases">
        <title>Genome assembly of Pristionchus species.</title>
        <authorList>
            <person name="Yoshida K."/>
            <person name="Sommer R.J."/>
        </authorList>
    </citation>
    <scope>NUCLEOTIDE SEQUENCE</scope>
    <source>
        <strain evidence="1">RS0144</strain>
    </source>
</reference>
<accession>A0AAV5UDS9</accession>
<keyword evidence="2" id="KW-1185">Reference proteome</keyword>
<protein>
    <submittedName>
        <fullName evidence="1">Uncharacterized protein</fullName>
    </submittedName>
</protein>
<proteinExistence type="predicted"/>
<name>A0AAV5UDS9_9BILA</name>